<protein>
    <submittedName>
        <fullName evidence="3">Nuclear receptor coactivator 3-like isoform X2</fullName>
    </submittedName>
</protein>
<organism evidence="2 3">
    <name type="scientific">Leptonychotes weddellii</name>
    <name type="common">Weddell seal</name>
    <name type="synonym">Otaria weddellii</name>
    <dbReference type="NCBI Taxonomy" id="9713"/>
    <lineage>
        <taxon>Eukaryota</taxon>
        <taxon>Metazoa</taxon>
        <taxon>Chordata</taxon>
        <taxon>Craniata</taxon>
        <taxon>Vertebrata</taxon>
        <taxon>Euteleostomi</taxon>
        <taxon>Mammalia</taxon>
        <taxon>Eutheria</taxon>
        <taxon>Laurasiatheria</taxon>
        <taxon>Carnivora</taxon>
        <taxon>Caniformia</taxon>
        <taxon>Pinnipedia</taxon>
        <taxon>Phocidae</taxon>
        <taxon>Monachinae</taxon>
        <taxon>Lobodontini</taxon>
        <taxon>Leptonychotes</taxon>
    </lineage>
</organism>
<dbReference type="SMART" id="SM01151">
    <property type="entry name" value="DUF1518"/>
    <property type="match status" value="1"/>
</dbReference>
<reference evidence="3" key="1">
    <citation type="submission" date="2025-08" db="UniProtKB">
        <authorList>
            <consortium name="RefSeq"/>
        </authorList>
    </citation>
    <scope>IDENTIFICATION</scope>
    <source>
        <tissue evidence="3">Liver</tissue>
    </source>
</reference>
<gene>
    <name evidence="3" type="primary">LOC102745454</name>
</gene>
<dbReference type="Pfam" id="PF07469">
    <property type="entry name" value="DUF1518"/>
    <property type="match status" value="1"/>
</dbReference>
<evidence type="ECO:0000313" key="2">
    <source>
        <dbReference type="Proteomes" id="UP000245341"/>
    </source>
</evidence>
<sequence>MGHGLCSHGTSDNKLDFIFGILRHPCLHVLTLFFTFLGAFDFCCFPDVLYCSFMCLMFKGQALESKQDAFQGQEAAVMMDQKAALYGQTYPPQGPPMQGGFNLQGQSPSFNSMMNQMNQQGNFPLQGMHPRANIMRPRTNTPKQLRMQLQQRLQGQQFLNQSRQALEMKMDSPTAGSAAVVRPMMQPQVTSQGFLNAQMVAQRSRELLSHHFRQQRVAVMQPQPQQPQAFSPPPNVTASPSMDGVLAGPVMPQASPQQFPYPPNYGMGQQPDPAFGRVSSPPNAMMPSRMGPSQNPMMQHPQTTPMYQSSEIKGWPSGNLARNSSFPQQQFAHQGSPAAYSMVHMNGSSGPMGQMNMNSMPMAGMPMGPDQKYC</sequence>
<feature type="domain" description="DUF1518" evidence="1">
    <location>
        <begin position="241"/>
        <end position="298"/>
    </location>
</feature>
<dbReference type="GeneID" id="102745454"/>
<dbReference type="GO" id="GO:0005634">
    <property type="term" value="C:nucleus"/>
    <property type="evidence" value="ECO:0007669"/>
    <property type="project" value="InterPro"/>
</dbReference>
<evidence type="ECO:0000313" key="3">
    <source>
        <dbReference type="RefSeq" id="XP_030886196.1"/>
    </source>
</evidence>
<proteinExistence type="predicted"/>
<accession>A0A7F8QZ95</accession>
<dbReference type="GO" id="GO:0016922">
    <property type="term" value="F:nuclear receptor binding"/>
    <property type="evidence" value="ECO:0007669"/>
    <property type="project" value="TreeGrafter"/>
</dbReference>
<dbReference type="PANTHER" id="PTHR10684:SF3">
    <property type="entry name" value="NUCLEAR RECEPTOR COACTIVATOR 3"/>
    <property type="match status" value="1"/>
</dbReference>
<dbReference type="RefSeq" id="XP_030886196.1">
    <property type="nucleotide sequence ID" value="XM_031030336.1"/>
</dbReference>
<name>A0A7F8QZ95_LEPWE</name>
<dbReference type="InterPro" id="IPR017426">
    <property type="entry name" value="Nuclear_rcpt_coactivator"/>
</dbReference>
<keyword evidence="2" id="KW-1185">Reference proteome</keyword>
<dbReference type="GO" id="GO:0003713">
    <property type="term" value="F:transcription coactivator activity"/>
    <property type="evidence" value="ECO:0007669"/>
    <property type="project" value="InterPro"/>
</dbReference>
<dbReference type="InterPro" id="IPR010011">
    <property type="entry name" value="NCO_DUF1518"/>
</dbReference>
<dbReference type="GO" id="GO:0045944">
    <property type="term" value="P:positive regulation of transcription by RNA polymerase II"/>
    <property type="evidence" value="ECO:0007669"/>
    <property type="project" value="TreeGrafter"/>
</dbReference>
<dbReference type="GO" id="GO:0032870">
    <property type="term" value="P:cellular response to hormone stimulus"/>
    <property type="evidence" value="ECO:0007669"/>
    <property type="project" value="TreeGrafter"/>
</dbReference>
<dbReference type="Proteomes" id="UP000245341">
    <property type="component" value="Unplaced"/>
</dbReference>
<evidence type="ECO:0000259" key="1">
    <source>
        <dbReference type="SMART" id="SM01151"/>
    </source>
</evidence>
<dbReference type="PANTHER" id="PTHR10684">
    <property type="entry name" value="NUCLEAR RECEPTOR COACTIVATOR"/>
    <property type="match status" value="1"/>
</dbReference>
<dbReference type="AlphaFoldDB" id="A0A7F8QZ95"/>